<protein>
    <submittedName>
        <fullName evidence="1">Uncharacterized protein</fullName>
    </submittedName>
</protein>
<dbReference type="EMBL" id="LXQA011351225">
    <property type="protein sequence ID" value="MCI94247.1"/>
    <property type="molecule type" value="Genomic_DNA"/>
</dbReference>
<proteinExistence type="predicted"/>
<comment type="caution">
    <text evidence="1">The sequence shown here is derived from an EMBL/GenBank/DDBJ whole genome shotgun (WGS) entry which is preliminary data.</text>
</comment>
<evidence type="ECO:0000313" key="1">
    <source>
        <dbReference type="EMBL" id="MCI94247.1"/>
    </source>
</evidence>
<feature type="non-terminal residue" evidence="1">
    <location>
        <position position="1"/>
    </location>
</feature>
<reference evidence="1 2" key="1">
    <citation type="journal article" date="2018" name="Front. Plant Sci.">
        <title>Red Clover (Trifolium pratense) and Zigzag Clover (T. medium) - A Picture of Genomic Similarities and Differences.</title>
        <authorList>
            <person name="Dluhosova J."/>
            <person name="Istvanek J."/>
            <person name="Nedelnik J."/>
            <person name="Repkova J."/>
        </authorList>
    </citation>
    <scope>NUCLEOTIDE SEQUENCE [LARGE SCALE GENOMIC DNA]</scope>
    <source>
        <strain evidence="2">cv. 10/8</strain>
        <tissue evidence="1">Leaf</tissue>
    </source>
</reference>
<evidence type="ECO:0000313" key="2">
    <source>
        <dbReference type="Proteomes" id="UP000265520"/>
    </source>
</evidence>
<accession>A0A392W1T5</accession>
<sequence length="48" mass="5202">IENRPILDGIEFHGVDPIEIASLTAPFSASEIEEVVMCSEGDKNISDI</sequence>
<organism evidence="1 2">
    <name type="scientific">Trifolium medium</name>
    <dbReference type="NCBI Taxonomy" id="97028"/>
    <lineage>
        <taxon>Eukaryota</taxon>
        <taxon>Viridiplantae</taxon>
        <taxon>Streptophyta</taxon>
        <taxon>Embryophyta</taxon>
        <taxon>Tracheophyta</taxon>
        <taxon>Spermatophyta</taxon>
        <taxon>Magnoliopsida</taxon>
        <taxon>eudicotyledons</taxon>
        <taxon>Gunneridae</taxon>
        <taxon>Pentapetalae</taxon>
        <taxon>rosids</taxon>
        <taxon>fabids</taxon>
        <taxon>Fabales</taxon>
        <taxon>Fabaceae</taxon>
        <taxon>Papilionoideae</taxon>
        <taxon>50 kb inversion clade</taxon>
        <taxon>NPAAA clade</taxon>
        <taxon>Hologalegina</taxon>
        <taxon>IRL clade</taxon>
        <taxon>Trifolieae</taxon>
        <taxon>Trifolium</taxon>
    </lineage>
</organism>
<name>A0A392W1T5_9FABA</name>
<dbReference type="AlphaFoldDB" id="A0A392W1T5"/>
<dbReference type="Proteomes" id="UP000265520">
    <property type="component" value="Unassembled WGS sequence"/>
</dbReference>
<keyword evidence="2" id="KW-1185">Reference proteome</keyword>